<evidence type="ECO:0000313" key="6">
    <source>
        <dbReference type="EMBL" id="HJF32024.1"/>
    </source>
</evidence>
<sequence length="143" mass="16271">MMKKQKDYEELLKDFDPEAHIKETENHYSDGKFWDKVMKYGKQAGKTTVYYSLLLFYAAKSPEIPKSTKLIIVGALSYLIFPIDLIPDFIPVVGLADDASVIAAAVFKVISHIDENIKNKAKVKMNKILGVNFDDDEIDKRLL</sequence>
<evidence type="ECO:0000256" key="2">
    <source>
        <dbReference type="ARBA" id="ARBA00022692"/>
    </source>
</evidence>
<dbReference type="GO" id="GO:0012505">
    <property type="term" value="C:endomembrane system"/>
    <property type="evidence" value="ECO:0007669"/>
    <property type="project" value="UniProtKB-SubCell"/>
</dbReference>
<protein>
    <submittedName>
        <fullName evidence="6">DUF1232 domain-containing protein</fullName>
    </submittedName>
</protein>
<gene>
    <name evidence="6" type="ORF">K8V56_09635</name>
</gene>
<reference evidence="6" key="1">
    <citation type="journal article" date="2021" name="PeerJ">
        <title>Extensive microbial diversity within the chicken gut microbiome revealed by metagenomics and culture.</title>
        <authorList>
            <person name="Gilroy R."/>
            <person name="Ravi A."/>
            <person name="Getino M."/>
            <person name="Pursley I."/>
            <person name="Horton D.L."/>
            <person name="Alikhan N.F."/>
            <person name="Baker D."/>
            <person name="Gharbi K."/>
            <person name="Hall N."/>
            <person name="Watson M."/>
            <person name="Adriaenssens E.M."/>
            <person name="Foster-Nyarko E."/>
            <person name="Jarju S."/>
            <person name="Secka A."/>
            <person name="Antonio M."/>
            <person name="Oren A."/>
            <person name="Chaudhuri R.R."/>
            <person name="La Ragione R."/>
            <person name="Hildebrand F."/>
            <person name="Pallen M.J."/>
        </authorList>
    </citation>
    <scope>NUCLEOTIDE SEQUENCE</scope>
    <source>
        <strain evidence="6">CHK171-7178</strain>
    </source>
</reference>
<evidence type="ECO:0000256" key="1">
    <source>
        <dbReference type="ARBA" id="ARBA00004127"/>
    </source>
</evidence>
<comment type="caution">
    <text evidence="6">The sequence shown here is derived from an EMBL/GenBank/DDBJ whole genome shotgun (WGS) entry which is preliminary data.</text>
</comment>
<evidence type="ECO:0000313" key="7">
    <source>
        <dbReference type="Proteomes" id="UP000698173"/>
    </source>
</evidence>
<dbReference type="Pfam" id="PF06803">
    <property type="entry name" value="DUF1232"/>
    <property type="match status" value="1"/>
</dbReference>
<organism evidence="6 7">
    <name type="scientific">Sporosarcina psychrophila</name>
    <name type="common">Bacillus psychrophilus</name>
    <dbReference type="NCBI Taxonomy" id="1476"/>
    <lineage>
        <taxon>Bacteria</taxon>
        <taxon>Bacillati</taxon>
        <taxon>Bacillota</taxon>
        <taxon>Bacilli</taxon>
        <taxon>Bacillales</taxon>
        <taxon>Caryophanaceae</taxon>
        <taxon>Sporosarcina</taxon>
    </lineage>
</organism>
<keyword evidence="4" id="KW-0472">Membrane</keyword>
<evidence type="ECO:0000256" key="4">
    <source>
        <dbReference type="ARBA" id="ARBA00023136"/>
    </source>
</evidence>
<name>A0A921KEH7_SPOPS</name>
<evidence type="ECO:0000259" key="5">
    <source>
        <dbReference type="Pfam" id="PF06803"/>
    </source>
</evidence>
<feature type="domain" description="DUF1232" evidence="5">
    <location>
        <begin position="68"/>
        <end position="103"/>
    </location>
</feature>
<dbReference type="AlphaFoldDB" id="A0A921KEH7"/>
<keyword evidence="3" id="KW-1133">Transmembrane helix</keyword>
<keyword evidence="2" id="KW-0812">Transmembrane</keyword>
<dbReference type="InterPro" id="IPR010652">
    <property type="entry name" value="DUF1232"/>
</dbReference>
<accession>A0A921KEH7</accession>
<dbReference type="EMBL" id="DYWT01000160">
    <property type="protein sequence ID" value="HJF32024.1"/>
    <property type="molecule type" value="Genomic_DNA"/>
</dbReference>
<proteinExistence type="predicted"/>
<reference evidence="6" key="2">
    <citation type="submission" date="2021-09" db="EMBL/GenBank/DDBJ databases">
        <authorList>
            <person name="Gilroy R."/>
        </authorList>
    </citation>
    <scope>NUCLEOTIDE SEQUENCE</scope>
    <source>
        <strain evidence="6">CHK171-7178</strain>
    </source>
</reference>
<dbReference type="Proteomes" id="UP000698173">
    <property type="component" value="Unassembled WGS sequence"/>
</dbReference>
<evidence type="ECO:0000256" key="3">
    <source>
        <dbReference type="ARBA" id="ARBA00022989"/>
    </source>
</evidence>
<comment type="subcellular location">
    <subcellularLocation>
        <location evidence="1">Endomembrane system</location>
        <topology evidence="1">Multi-pass membrane protein</topology>
    </subcellularLocation>
</comment>